<dbReference type="InterPro" id="IPR002048">
    <property type="entry name" value="EF_hand_dom"/>
</dbReference>
<dbReference type="InterPro" id="IPR018247">
    <property type="entry name" value="EF_Hand_1_Ca_BS"/>
</dbReference>
<keyword evidence="2" id="KW-0106">Calcium</keyword>
<dbReference type="PANTHER" id="PTHR23048">
    <property type="entry name" value="MYOSIN LIGHT CHAIN 1, 3"/>
    <property type="match status" value="1"/>
</dbReference>
<dbReference type="GO" id="GO:0005509">
    <property type="term" value="F:calcium ion binding"/>
    <property type="evidence" value="ECO:0007669"/>
    <property type="project" value="InterPro"/>
</dbReference>
<feature type="domain" description="EF-hand" evidence="3">
    <location>
        <begin position="8"/>
        <end position="43"/>
    </location>
</feature>
<dbReference type="CDD" id="cd00051">
    <property type="entry name" value="EFh"/>
    <property type="match status" value="1"/>
</dbReference>
<dbReference type="InterPro" id="IPR050230">
    <property type="entry name" value="CALM/Myosin/TropC-like"/>
</dbReference>
<dbReference type="AlphaFoldDB" id="A0A5B7LK23"/>
<protein>
    <submittedName>
        <fullName evidence="4">Calmodulin</fullName>
    </submittedName>
</protein>
<evidence type="ECO:0000256" key="2">
    <source>
        <dbReference type="ARBA" id="ARBA00022837"/>
    </source>
</evidence>
<reference evidence="4" key="1">
    <citation type="journal article" date="2019" name="Plant Physiol.">
        <title>Purine permease-type benzylisoquinoline alkaloid transporters in opium poppy.</title>
        <authorList>
            <person name="Dastmalchi M."/>
            <person name="Chang L."/>
            <person name="Chen R."/>
            <person name="Yu L."/>
            <person name="Chen X."/>
            <person name="Hagel J."/>
            <person name="Facchini P.J."/>
        </authorList>
    </citation>
    <scope>NUCLEOTIDE SEQUENCE</scope>
</reference>
<dbReference type="Pfam" id="PF13499">
    <property type="entry name" value="EF-hand_7"/>
    <property type="match status" value="1"/>
</dbReference>
<dbReference type="FunFam" id="1.10.238.10:FF:000527">
    <property type="entry name" value="Calmodulin-3"/>
    <property type="match status" value="1"/>
</dbReference>
<dbReference type="EMBL" id="MH837998">
    <property type="protein sequence ID" value="QBG82575.1"/>
    <property type="molecule type" value="Genomic_DNA"/>
</dbReference>
<dbReference type="PANTHER" id="PTHR23048:SF0">
    <property type="entry name" value="CALMODULIN LIKE 3"/>
    <property type="match status" value="1"/>
</dbReference>
<accession>A0A5B7LK23</accession>
<dbReference type="InterPro" id="IPR011992">
    <property type="entry name" value="EF-hand-dom_pair"/>
</dbReference>
<dbReference type="PROSITE" id="PS00018">
    <property type="entry name" value="EF_HAND_1"/>
    <property type="match status" value="1"/>
</dbReference>
<dbReference type="GO" id="GO:0016460">
    <property type="term" value="C:myosin II complex"/>
    <property type="evidence" value="ECO:0007669"/>
    <property type="project" value="TreeGrafter"/>
</dbReference>
<dbReference type="Gene3D" id="1.10.238.10">
    <property type="entry name" value="EF-hand"/>
    <property type="match status" value="1"/>
</dbReference>
<evidence type="ECO:0000256" key="1">
    <source>
        <dbReference type="ARBA" id="ARBA00022737"/>
    </source>
</evidence>
<dbReference type="SUPFAM" id="SSF47473">
    <property type="entry name" value="EF-hand"/>
    <property type="match status" value="1"/>
</dbReference>
<dbReference type="PROSITE" id="PS50222">
    <property type="entry name" value="EF_HAND_2"/>
    <property type="match status" value="2"/>
</dbReference>
<organism evidence="4">
    <name type="scientific">Papaver somniferum</name>
    <name type="common">Opium poppy</name>
    <dbReference type="NCBI Taxonomy" id="3469"/>
    <lineage>
        <taxon>Eukaryota</taxon>
        <taxon>Viridiplantae</taxon>
        <taxon>Streptophyta</taxon>
        <taxon>Embryophyta</taxon>
        <taxon>Tracheophyta</taxon>
        <taxon>Spermatophyta</taxon>
        <taxon>Magnoliopsida</taxon>
        <taxon>Ranunculales</taxon>
        <taxon>Papaveraceae</taxon>
        <taxon>Papaveroideae</taxon>
        <taxon>Papaver</taxon>
    </lineage>
</organism>
<name>A0A5B7LK23_PAPSO</name>
<proteinExistence type="predicted"/>
<feature type="domain" description="EF-hand" evidence="3">
    <location>
        <begin position="44"/>
        <end position="71"/>
    </location>
</feature>
<evidence type="ECO:0000313" key="4">
    <source>
        <dbReference type="EMBL" id="QBG82575.1"/>
    </source>
</evidence>
<keyword evidence="1" id="KW-0677">Repeat</keyword>
<sequence length="71" mass="8040">MAERLTKEQIPMFKEAFSRYDEDEDGCIATIELGSLIRSLGQNPSEVEVHSMINVVDPNQSGTIDFFNFLD</sequence>
<evidence type="ECO:0000259" key="3">
    <source>
        <dbReference type="PROSITE" id="PS50222"/>
    </source>
</evidence>